<keyword evidence="2" id="KW-0106">Calcium</keyword>
<accession>A0A550C9W1</accession>
<dbReference type="AlphaFoldDB" id="A0A550C9W1"/>
<dbReference type="GO" id="GO:0005793">
    <property type="term" value="C:endoplasmic reticulum-Golgi intermediate compartment"/>
    <property type="evidence" value="ECO:0007669"/>
    <property type="project" value="TreeGrafter"/>
</dbReference>
<evidence type="ECO:0000256" key="1">
    <source>
        <dbReference type="ARBA" id="ARBA00022729"/>
    </source>
</evidence>
<organism evidence="6 7">
    <name type="scientific">Schizophyllum amplum</name>
    <dbReference type="NCBI Taxonomy" id="97359"/>
    <lineage>
        <taxon>Eukaryota</taxon>
        <taxon>Fungi</taxon>
        <taxon>Dikarya</taxon>
        <taxon>Basidiomycota</taxon>
        <taxon>Agaricomycotina</taxon>
        <taxon>Agaricomycetes</taxon>
        <taxon>Agaricomycetidae</taxon>
        <taxon>Agaricales</taxon>
        <taxon>Schizophyllaceae</taxon>
        <taxon>Schizophyllum</taxon>
    </lineage>
</organism>
<dbReference type="OrthoDB" id="289247at2759"/>
<dbReference type="Proteomes" id="UP000320762">
    <property type="component" value="Unassembled WGS sequence"/>
</dbReference>
<proteinExistence type="predicted"/>
<dbReference type="STRING" id="97359.A0A550C9W1"/>
<dbReference type="PROSITE" id="PS50222">
    <property type="entry name" value="EF_HAND_2"/>
    <property type="match status" value="1"/>
</dbReference>
<dbReference type="SUPFAM" id="SSF47473">
    <property type="entry name" value="EF-hand"/>
    <property type="match status" value="1"/>
</dbReference>
<dbReference type="GO" id="GO:0070062">
    <property type="term" value="C:extracellular exosome"/>
    <property type="evidence" value="ECO:0007669"/>
    <property type="project" value="TreeGrafter"/>
</dbReference>
<dbReference type="Pfam" id="PF13499">
    <property type="entry name" value="EF-hand_7"/>
    <property type="match status" value="1"/>
</dbReference>
<keyword evidence="7" id="KW-1185">Reference proteome</keyword>
<reference evidence="6 7" key="1">
    <citation type="journal article" date="2019" name="New Phytol.">
        <title>Comparative genomics reveals unique wood-decay strategies and fruiting body development in the Schizophyllaceae.</title>
        <authorList>
            <person name="Almasi E."/>
            <person name="Sahu N."/>
            <person name="Krizsan K."/>
            <person name="Balint B."/>
            <person name="Kovacs G.M."/>
            <person name="Kiss B."/>
            <person name="Cseklye J."/>
            <person name="Drula E."/>
            <person name="Henrissat B."/>
            <person name="Nagy I."/>
            <person name="Chovatia M."/>
            <person name="Adam C."/>
            <person name="LaButti K."/>
            <person name="Lipzen A."/>
            <person name="Riley R."/>
            <person name="Grigoriev I.V."/>
            <person name="Nagy L.G."/>
        </authorList>
    </citation>
    <scope>NUCLEOTIDE SEQUENCE [LARGE SCALE GENOMIC DNA]</scope>
    <source>
        <strain evidence="6 7">NL-1724</strain>
    </source>
</reference>
<feature type="compositionally biased region" description="Basic and acidic residues" evidence="3">
    <location>
        <begin position="208"/>
        <end position="236"/>
    </location>
</feature>
<dbReference type="InterPro" id="IPR002048">
    <property type="entry name" value="EF_hand_dom"/>
</dbReference>
<protein>
    <recommendedName>
        <fullName evidence="5">EF-hand domain-containing protein</fullName>
    </recommendedName>
</protein>
<evidence type="ECO:0000256" key="2">
    <source>
        <dbReference type="ARBA" id="ARBA00022837"/>
    </source>
</evidence>
<feature type="domain" description="EF-hand" evidence="5">
    <location>
        <begin position="98"/>
        <end position="133"/>
    </location>
</feature>
<dbReference type="PANTHER" id="PTHR19237:SF20">
    <property type="entry name" value="NUCLEOBINDIN 1"/>
    <property type="match status" value="1"/>
</dbReference>
<sequence>MKSFARRLSFIAFATSVLAHGGHHDSPGPEKGETIQEYAQRHMSKEHHIDSFDLPSFFQLHDLDGDGVWSRAEIEAIYGVHHVYSQKKSKDDVEHQKKADTIVETVLEKMDTNKDGEIALEEFVVVGLTGLPNFDNLGAEGHHYDIESEFFLHHEEEFHSTPETQTDESYNHPRTSSTSPTTRPSSGKRPRRRPSTRASPRPRPQPIVEKKPTRQPPPEKQDPSVRFAGAKDEAGKMGEWGSGEEGYKTR</sequence>
<dbReference type="Gene3D" id="1.10.238.10">
    <property type="entry name" value="EF-hand"/>
    <property type="match status" value="1"/>
</dbReference>
<feature type="signal peptide" evidence="4">
    <location>
        <begin position="1"/>
        <end position="19"/>
    </location>
</feature>
<evidence type="ECO:0000256" key="4">
    <source>
        <dbReference type="SAM" id="SignalP"/>
    </source>
</evidence>
<feature type="region of interest" description="Disordered" evidence="3">
    <location>
        <begin position="159"/>
        <end position="250"/>
    </location>
</feature>
<feature type="compositionally biased region" description="Low complexity" evidence="3">
    <location>
        <begin position="173"/>
        <end position="185"/>
    </location>
</feature>
<evidence type="ECO:0000313" key="6">
    <source>
        <dbReference type="EMBL" id="TRM61589.1"/>
    </source>
</evidence>
<dbReference type="GO" id="GO:0005509">
    <property type="term" value="F:calcium ion binding"/>
    <property type="evidence" value="ECO:0007669"/>
    <property type="project" value="InterPro"/>
</dbReference>
<dbReference type="EMBL" id="VDMD01000016">
    <property type="protein sequence ID" value="TRM61589.1"/>
    <property type="molecule type" value="Genomic_DNA"/>
</dbReference>
<dbReference type="InterPro" id="IPR011992">
    <property type="entry name" value="EF-hand-dom_pair"/>
</dbReference>
<gene>
    <name evidence="6" type="ORF">BD626DRAFT_549159</name>
</gene>
<comment type="caution">
    <text evidence="6">The sequence shown here is derived from an EMBL/GenBank/DDBJ whole genome shotgun (WGS) entry which is preliminary data.</text>
</comment>
<feature type="compositionally biased region" description="Basic residues" evidence="3">
    <location>
        <begin position="186"/>
        <end position="195"/>
    </location>
</feature>
<evidence type="ECO:0000313" key="7">
    <source>
        <dbReference type="Proteomes" id="UP000320762"/>
    </source>
</evidence>
<dbReference type="PANTHER" id="PTHR19237">
    <property type="entry name" value="NUCLEOBINDIN"/>
    <property type="match status" value="1"/>
</dbReference>
<evidence type="ECO:0000259" key="5">
    <source>
        <dbReference type="PROSITE" id="PS50222"/>
    </source>
</evidence>
<name>A0A550C9W1_9AGAR</name>
<dbReference type="InterPro" id="IPR040250">
    <property type="entry name" value="Nucleobindin"/>
</dbReference>
<dbReference type="PROSITE" id="PS00018">
    <property type="entry name" value="EF_HAND_1"/>
    <property type="match status" value="1"/>
</dbReference>
<keyword evidence="1 4" id="KW-0732">Signal</keyword>
<evidence type="ECO:0000256" key="3">
    <source>
        <dbReference type="SAM" id="MobiDB-lite"/>
    </source>
</evidence>
<feature type="chain" id="PRO_5022146178" description="EF-hand domain-containing protein" evidence="4">
    <location>
        <begin position="20"/>
        <end position="250"/>
    </location>
</feature>
<dbReference type="InterPro" id="IPR018247">
    <property type="entry name" value="EF_Hand_1_Ca_BS"/>
</dbReference>